<evidence type="ECO:0000256" key="4">
    <source>
        <dbReference type="ARBA" id="ARBA00022643"/>
    </source>
</evidence>
<dbReference type="GO" id="GO:0055085">
    <property type="term" value="P:transmembrane transport"/>
    <property type="evidence" value="ECO:0007669"/>
    <property type="project" value="InterPro"/>
</dbReference>
<evidence type="ECO:0000256" key="8">
    <source>
        <dbReference type="ARBA" id="ARBA00023136"/>
    </source>
</evidence>
<evidence type="ECO:0000256" key="7">
    <source>
        <dbReference type="ARBA" id="ARBA00022989"/>
    </source>
</evidence>
<dbReference type="EMBL" id="VSSQ01040936">
    <property type="protein sequence ID" value="MPM94269.1"/>
    <property type="molecule type" value="Genomic_DNA"/>
</dbReference>
<feature type="transmembrane region" description="Helical" evidence="9">
    <location>
        <begin position="6"/>
        <end position="23"/>
    </location>
</feature>
<keyword evidence="5 9" id="KW-0812">Transmembrane</keyword>
<evidence type="ECO:0000256" key="1">
    <source>
        <dbReference type="ARBA" id="ARBA00022448"/>
    </source>
</evidence>
<evidence type="ECO:0000256" key="3">
    <source>
        <dbReference type="ARBA" id="ARBA00022630"/>
    </source>
</evidence>
<comment type="caution">
    <text evidence="10">The sequence shown here is derived from an EMBL/GenBank/DDBJ whole genome shotgun (WGS) entry which is preliminary data.</text>
</comment>
<dbReference type="AlphaFoldDB" id="A0A645DYC6"/>
<feature type="transmembrane region" description="Helical" evidence="9">
    <location>
        <begin position="55"/>
        <end position="74"/>
    </location>
</feature>
<accession>A0A645DYC6</accession>
<keyword evidence="1" id="KW-0813">Transport</keyword>
<dbReference type="InterPro" id="IPR004338">
    <property type="entry name" value="NqrB/RnfD"/>
</dbReference>
<keyword evidence="8 9" id="KW-0472">Membrane</keyword>
<keyword evidence="2" id="KW-0597">Phosphoprotein</keyword>
<keyword evidence="3" id="KW-0285">Flavoprotein</keyword>
<reference evidence="10" key="1">
    <citation type="submission" date="2019-08" db="EMBL/GenBank/DDBJ databases">
        <authorList>
            <person name="Kucharzyk K."/>
            <person name="Murdoch R.W."/>
            <person name="Higgins S."/>
            <person name="Loffler F."/>
        </authorList>
    </citation>
    <scope>NUCLEOTIDE SEQUENCE</scope>
</reference>
<keyword evidence="6" id="KW-1278">Translocase</keyword>
<keyword evidence="4" id="KW-0288">FMN</keyword>
<sequence>MLYEILSGGLMLGAIFMATDYATSPYTLTGKLVYGLGLGIITCGIRFWATSAEGVSYAILLMNLLVPYINRHTLQNPLGGGKKK</sequence>
<evidence type="ECO:0000256" key="9">
    <source>
        <dbReference type="SAM" id="Phobius"/>
    </source>
</evidence>
<dbReference type="PANTHER" id="PTHR30578:SF0">
    <property type="entry name" value="ION-TRANSLOCATING OXIDOREDUCTASE COMPLEX SUBUNIT D"/>
    <property type="match status" value="1"/>
</dbReference>
<evidence type="ECO:0000256" key="2">
    <source>
        <dbReference type="ARBA" id="ARBA00022553"/>
    </source>
</evidence>
<protein>
    <submittedName>
        <fullName evidence="10">Electron transport complex subunit RsxD</fullName>
    </submittedName>
</protein>
<evidence type="ECO:0000256" key="6">
    <source>
        <dbReference type="ARBA" id="ARBA00022967"/>
    </source>
</evidence>
<organism evidence="10">
    <name type="scientific">bioreactor metagenome</name>
    <dbReference type="NCBI Taxonomy" id="1076179"/>
    <lineage>
        <taxon>unclassified sequences</taxon>
        <taxon>metagenomes</taxon>
        <taxon>ecological metagenomes</taxon>
    </lineage>
</organism>
<dbReference type="Pfam" id="PF03116">
    <property type="entry name" value="NQR2_RnfD_RnfE"/>
    <property type="match status" value="1"/>
</dbReference>
<evidence type="ECO:0000313" key="10">
    <source>
        <dbReference type="EMBL" id="MPM94269.1"/>
    </source>
</evidence>
<name>A0A645DYC6_9ZZZZ</name>
<proteinExistence type="predicted"/>
<evidence type="ECO:0000256" key="5">
    <source>
        <dbReference type="ARBA" id="ARBA00022692"/>
    </source>
</evidence>
<gene>
    <name evidence="10" type="primary">rsxD_24</name>
    <name evidence="10" type="ORF">SDC9_141415</name>
</gene>
<keyword evidence="7 9" id="KW-1133">Transmembrane helix</keyword>
<dbReference type="GO" id="GO:0005886">
    <property type="term" value="C:plasma membrane"/>
    <property type="evidence" value="ECO:0007669"/>
    <property type="project" value="TreeGrafter"/>
</dbReference>
<dbReference type="PANTHER" id="PTHR30578">
    <property type="entry name" value="ELECTRON TRANSPORT COMPLEX PROTEIN RNFD"/>
    <property type="match status" value="1"/>
</dbReference>